<dbReference type="InterPro" id="IPR025267">
    <property type="entry name" value="ORF017-like"/>
</dbReference>
<evidence type="ECO:0000313" key="2">
    <source>
        <dbReference type="Proteomes" id="UP000230564"/>
    </source>
</evidence>
<evidence type="ECO:0000313" key="1">
    <source>
        <dbReference type="EMBL" id="PIR06690.1"/>
    </source>
</evidence>
<organism evidence="1 2">
    <name type="scientific">Candidatus Komeilibacteria bacterium CG11_big_fil_rev_8_21_14_0_20_36_20</name>
    <dbReference type="NCBI Taxonomy" id="1974477"/>
    <lineage>
        <taxon>Bacteria</taxon>
        <taxon>Candidatus Komeiliibacteriota</taxon>
    </lineage>
</organism>
<reference evidence="1 2" key="1">
    <citation type="submission" date="2017-09" db="EMBL/GenBank/DDBJ databases">
        <title>Depth-based differentiation of microbial function through sediment-hosted aquifers and enrichment of novel symbionts in the deep terrestrial subsurface.</title>
        <authorList>
            <person name="Probst A.J."/>
            <person name="Ladd B."/>
            <person name="Jarett J.K."/>
            <person name="Geller-Mcgrath D.E."/>
            <person name="Sieber C.M."/>
            <person name="Emerson J.B."/>
            <person name="Anantharaman K."/>
            <person name="Thomas B.C."/>
            <person name="Malmstrom R."/>
            <person name="Stieglmeier M."/>
            <person name="Klingl A."/>
            <person name="Woyke T."/>
            <person name="Ryan C.M."/>
            <person name="Banfield J.F."/>
        </authorList>
    </citation>
    <scope>NUCLEOTIDE SEQUENCE [LARGE SCALE GENOMIC DNA]</scope>
    <source>
        <strain evidence="1">CG11_big_fil_rev_8_21_14_0_20_36_20</strain>
    </source>
</reference>
<dbReference type="AlphaFoldDB" id="A0A2H0NCS0"/>
<name>A0A2H0NCS0_9BACT</name>
<gene>
    <name evidence="1" type="ORF">COV55_02955</name>
</gene>
<dbReference type="Proteomes" id="UP000230564">
    <property type="component" value="Unassembled WGS sequence"/>
</dbReference>
<evidence type="ECO:0008006" key="3">
    <source>
        <dbReference type="Google" id="ProtNLM"/>
    </source>
</evidence>
<comment type="caution">
    <text evidence="1">The sequence shown here is derived from an EMBL/GenBank/DDBJ whole genome shotgun (WGS) entry which is preliminary data.</text>
</comment>
<dbReference type="Pfam" id="PF13252">
    <property type="entry name" value="Phage_capsid_3"/>
    <property type="match status" value="1"/>
</dbReference>
<accession>A0A2H0NCS0</accession>
<proteinExistence type="predicted"/>
<dbReference type="EMBL" id="PCWQ01000011">
    <property type="protein sequence ID" value="PIR06690.1"/>
    <property type="molecule type" value="Genomic_DNA"/>
</dbReference>
<protein>
    <recommendedName>
        <fullName evidence="3">Major capsid protein</fullName>
    </recommendedName>
</protein>
<sequence>MVALPFTSELKRKKWMREGLLQAASKSFWTPYTGNSSNSVVVQANNTNASEGHTVVFDYDGNLSGKAIKGKETAFGKGEQKKKFSNTLTVARYRLVVDNGDAFDGVDIGDLSLTQHSDSRTKLGDLFVRWKDQALFDVAQGIHDLSPSHIIDLGSTFGYNELLTIEEKIKNGTGYDTGSTRRPLAPYTLSDGKPCWLFIMDPSMATFLKKSSAYQTIMYNADVRGNNNRLIKGVFGKVGNLYLVEADAFFGDTDSAASTFGFEFTEVEIAGLRKKDSAGKWTGQTGYDSTLAQTSRGLILGANAIQLGFGKMPDYRFQASEDFAIKSESCVEFWTEAQKTRLLAENQDYKQAVVSGIDNGIICVDLETQPAP</sequence>